<keyword evidence="1" id="KW-0812">Transmembrane</keyword>
<dbReference type="EMBL" id="NFDG01000121">
    <property type="protein sequence ID" value="OTY15154.1"/>
    <property type="molecule type" value="Genomic_DNA"/>
</dbReference>
<proteinExistence type="predicted"/>
<feature type="transmembrane region" description="Helical" evidence="1">
    <location>
        <begin position="7"/>
        <end position="26"/>
    </location>
</feature>
<keyword evidence="1" id="KW-1133">Transmembrane helix</keyword>
<feature type="transmembrane region" description="Helical" evidence="1">
    <location>
        <begin position="82"/>
        <end position="103"/>
    </location>
</feature>
<name>A0A243A8L0_BACTU</name>
<accession>A0A243A8L0</accession>
<sequence>MKLSKNTLIKISVGVLSLFFILGMSISYKLYGNSELGMQYTFGNGLAFFFLILTIISLCAALIFIVIGLIKKVRKLPAKKSLLTSIILFLTSVISIIILLFTITKVTNMEEEYQAIQAQKKKEADYLIAAASFYNDIETFRYSASYVLSEYSTTWSKAIDQRNDFNNALRSKRTEIDGTVATVNTFYSNMGTDLKLVSEAAKEQPNKYKETYEEYKKIYGIITALNEQAQSPSGSLITFNQNVNTLIQEYKKAAGNINIAITDEIKSKANELNPTDKNLSSN</sequence>
<dbReference type="RefSeq" id="WP_088033115.1">
    <property type="nucleotide sequence ID" value="NZ_NFDG01000121.1"/>
</dbReference>
<evidence type="ECO:0000313" key="3">
    <source>
        <dbReference type="Proteomes" id="UP000194860"/>
    </source>
</evidence>
<evidence type="ECO:0000313" key="2">
    <source>
        <dbReference type="EMBL" id="OTY15154.1"/>
    </source>
</evidence>
<organism evidence="2 3">
    <name type="scientific">Bacillus thuringiensis serovar navarrensis</name>
    <dbReference type="NCBI Taxonomy" id="339658"/>
    <lineage>
        <taxon>Bacteria</taxon>
        <taxon>Bacillati</taxon>
        <taxon>Bacillota</taxon>
        <taxon>Bacilli</taxon>
        <taxon>Bacillales</taxon>
        <taxon>Bacillaceae</taxon>
        <taxon>Bacillus</taxon>
        <taxon>Bacillus cereus group</taxon>
    </lineage>
</organism>
<protein>
    <recommendedName>
        <fullName evidence="4">Group-specific protein</fullName>
    </recommendedName>
</protein>
<comment type="caution">
    <text evidence="2">The sequence shown here is derived from an EMBL/GenBank/DDBJ whole genome shotgun (WGS) entry which is preliminary data.</text>
</comment>
<gene>
    <name evidence="2" type="ORF">BK732_18620</name>
</gene>
<keyword evidence="1" id="KW-0472">Membrane</keyword>
<feature type="transmembrane region" description="Helical" evidence="1">
    <location>
        <begin position="46"/>
        <end position="70"/>
    </location>
</feature>
<dbReference type="AlphaFoldDB" id="A0A243A8L0"/>
<evidence type="ECO:0000256" key="1">
    <source>
        <dbReference type="SAM" id="Phobius"/>
    </source>
</evidence>
<dbReference type="Proteomes" id="UP000194860">
    <property type="component" value="Unassembled WGS sequence"/>
</dbReference>
<evidence type="ECO:0008006" key="4">
    <source>
        <dbReference type="Google" id="ProtNLM"/>
    </source>
</evidence>
<reference evidence="2 3" key="1">
    <citation type="submission" date="2016-10" db="EMBL/GenBank/DDBJ databases">
        <title>Comparative genomics of Bacillus thuringiensis reveals a path to pathogens against multiple invertebrate hosts.</title>
        <authorList>
            <person name="Zheng J."/>
            <person name="Gao Q."/>
            <person name="Liu H."/>
            <person name="Peng D."/>
            <person name="Ruan L."/>
            <person name="Sun M."/>
        </authorList>
    </citation>
    <scope>NUCLEOTIDE SEQUENCE [LARGE SCALE GENOMIC DNA]</scope>
    <source>
        <strain evidence="2">BGSC 4BM1</strain>
    </source>
</reference>